<dbReference type="Proteomes" id="UP000289738">
    <property type="component" value="Chromosome A09"/>
</dbReference>
<evidence type="ECO:0000256" key="2">
    <source>
        <dbReference type="SAM" id="Phobius"/>
    </source>
</evidence>
<evidence type="ECO:0000313" key="4">
    <source>
        <dbReference type="EMBL" id="RYR39148.1"/>
    </source>
</evidence>
<keyword evidence="5" id="KW-1185">Reference proteome</keyword>
<dbReference type="CDD" id="cd06410">
    <property type="entry name" value="PB1_UP2"/>
    <property type="match status" value="1"/>
</dbReference>
<sequence>MENYDAKFLCSYGGEIKRFPNDTKISYVGGYNKILYVNRGIDFTAMLAELSALFDAAGNICFKYLLPNDELDALISVTGDNDLNNMMLEYDNLYRDSPKTARMRLFVFPGNHFDLDRNPASTETLKTKKTVKQNSKVNGDSLVVVLPPPPVDSEDFRGEDTRNGFTSHLCKALSRKQVKTFVDFTVQKGNEISASIHQAIEESFVSVVVFSENYASSKWCLEELVKIMECCKENGLVAVPVFYKIDRSHVRKQLGSYSEALKKLQNNSMKKICCGARIYMLCMCLVLVVIAIGFLFGFGVFKDGFQKLKDSISYCDDCGGGAIIERKADKTSEMNDS</sequence>
<dbReference type="SMART" id="SM00255">
    <property type="entry name" value="TIR"/>
    <property type="match status" value="1"/>
</dbReference>
<protein>
    <recommendedName>
        <fullName evidence="3">TIR domain-containing protein</fullName>
    </recommendedName>
</protein>
<dbReference type="PROSITE" id="PS50104">
    <property type="entry name" value="TIR"/>
    <property type="match status" value="1"/>
</dbReference>
<dbReference type="PANTHER" id="PTHR32009:SF155">
    <property type="entry name" value="DISEASE RESISTANCE PROTEIN (TIR-NBS-LRR CLASS)"/>
    <property type="match status" value="1"/>
</dbReference>
<evidence type="ECO:0000259" key="3">
    <source>
        <dbReference type="PROSITE" id="PS50104"/>
    </source>
</evidence>
<dbReference type="Pfam" id="PF01582">
    <property type="entry name" value="TIR"/>
    <property type="match status" value="1"/>
</dbReference>
<keyword evidence="2" id="KW-0812">Transmembrane</keyword>
<feature type="domain" description="TIR" evidence="3">
    <location>
        <begin position="148"/>
        <end position="272"/>
    </location>
</feature>
<name>A0A445BKD6_ARAHY</name>
<proteinExistence type="predicted"/>
<evidence type="ECO:0000256" key="1">
    <source>
        <dbReference type="ARBA" id="ARBA00023027"/>
    </source>
</evidence>
<dbReference type="Gene3D" id="3.40.50.10140">
    <property type="entry name" value="Toll/interleukin-1 receptor homology (TIR) domain"/>
    <property type="match status" value="1"/>
</dbReference>
<dbReference type="SUPFAM" id="SSF54277">
    <property type="entry name" value="CAD &amp; PB1 domains"/>
    <property type="match status" value="1"/>
</dbReference>
<feature type="transmembrane region" description="Helical" evidence="2">
    <location>
        <begin position="278"/>
        <end position="301"/>
    </location>
</feature>
<keyword evidence="2" id="KW-1133">Transmembrane helix</keyword>
<dbReference type="InterPro" id="IPR000270">
    <property type="entry name" value="PB1_dom"/>
</dbReference>
<gene>
    <name evidence="4" type="ORF">Ahy_A09g044606</name>
</gene>
<dbReference type="PANTHER" id="PTHR32009">
    <property type="entry name" value="TMV RESISTANCE PROTEIN N-LIKE"/>
    <property type="match status" value="1"/>
</dbReference>
<dbReference type="GO" id="GO:0007165">
    <property type="term" value="P:signal transduction"/>
    <property type="evidence" value="ECO:0007669"/>
    <property type="project" value="InterPro"/>
</dbReference>
<dbReference type="SUPFAM" id="SSF52200">
    <property type="entry name" value="Toll/Interleukin receptor TIR domain"/>
    <property type="match status" value="1"/>
</dbReference>
<dbReference type="InterPro" id="IPR000157">
    <property type="entry name" value="TIR_dom"/>
</dbReference>
<keyword evidence="2" id="KW-0472">Membrane</keyword>
<dbReference type="SMART" id="SM00666">
    <property type="entry name" value="PB1"/>
    <property type="match status" value="1"/>
</dbReference>
<keyword evidence="1" id="KW-0520">NAD</keyword>
<accession>A0A445BKD6</accession>
<comment type="caution">
    <text evidence="4">The sequence shown here is derived from an EMBL/GenBank/DDBJ whole genome shotgun (WGS) entry which is preliminary data.</text>
</comment>
<dbReference type="AlphaFoldDB" id="A0A445BKD6"/>
<dbReference type="Pfam" id="PF00564">
    <property type="entry name" value="PB1"/>
    <property type="match status" value="1"/>
</dbReference>
<dbReference type="EMBL" id="SDMP01000009">
    <property type="protein sequence ID" value="RYR39148.1"/>
    <property type="molecule type" value="Genomic_DNA"/>
</dbReference>
<dbReference type="Gene3D" id="3.10.20.90">
    <property type="entry name" value="Phosphatidylinositol 3-kinase Catalytic Subunit, Chain A, domain 1"/>
    <property type="match status" value="1"/>
</dbReference>
<evidence type="ECO:0000313" key="5">
    <source>
        <dbReference type="Proteomes" id="UP000289738"/>
    </source>
</evidence>
<dbReference type="InterPro" id="IPR035897">
    <property type="entry name" value="Toll_tir_struct_dom_sf"/>
</dbReference>
<reference evidence="4 5" key="1">
    <citation type="submission" date="2019-01" db="EMBL/GenBank/DDBJ databases">
        <title>Sequencing of cultivated peanut Arachis hypogaea provides insights into genome evolution and oil improvement.</title>
        <authorList>
            <person name="Chen X."/>
        </authorList>
    </citation>
    <scope>NUCLEOTIDE SEQUENCE [LARGE SCALE GENOMIC DNA]</scope>
    <source>
        <strain evidence="5">cv. Fuhuasheng</strain>
        <tissue evidence="4">Leaves</tissue>
    </source>
</reference>
<organism evidence="4 5">
    <name type="scientific">Arachis hypogaea</name>
    <name type="common">Peanut</name>
    <dbReference type="NCBI Taxonomy" id="3818"/>
    <lineage>
        <taxon>Eukaryota</taxon>
        <taxon>Viridiplantae</taxon>
        <taxon>Streptophyta</taxon>
        <taxon>Embryophyta</taxon>
        <taxon>Tracheophyta</taxon>
        <taxon>Spermatophyta</taxon>
        <taxon>Magnoliopsida</taxon>
        <taxon>eudicotyledons</taxon>
        <taxon>Gunneridae</taxon>
        <taxon>Pentapetalae</taxon>
        <taxon>rosids</taxon>
        <taxon>fabids</taxon>
        <taxon>Fabales</taxon>
        <taxon>Fabaceae</taxon>
        <taxon>Papilionoideae</taxon>
        <taxon>50 kb inversion clade</taxon>
        <taxon>dalbergioids sensu lato</taxon>
        <taxon>Dalbergieae</taxon>
        <taxon>Pterocarpus clade</taxon>
        <taxon>Arachis</taxon>
    </lineage>
</organism>